<evidence type="ECO:0000313" key="2">
    <source>
        <dbReference type="EMBL" id="KAK7741130.1"/>
    </source>
</evidence>
<keyword evidence="3" id="KW-1185">Reference proteome</keyword>
<name>A0ABR1PNF0_DIAER</name>
<organism evidence="2 3">
    <name type="scientific">Diaporthe eres</name>
    <name type="common">Phomopsis oblonga</name>
    <dbReference type="NCBI Taxonomy" id="83184"/>
    <lineage>
        <taxon>Eukaryota</taxon>
        <taxon>Fungi</taxon>
        <taxon>Dikarya</taxon>
        <taxon>Ascomycota</taxon>
        <taxon>Pezizomycotina</taxon>
        <taxon>Sordariomycetes</taxon>
        <taxon>Sordariomycetidae</taxon>
        <taxon>Diaporthales</taxon>
        <taxon>Diaporthaceae</taxon>
        <taxon>Diaporthe</taxon>
        <taxon>Diaporthe eres species complex</taxon>
    </lineage>
</organism>
<sequence>MAADSPNTSPTANKEDGYRGDDWPLMPDGTEWNGKDLVELIRDGSSPFGNIWDVCILLEEVESQVQAHVVDIPRVHAGANNYVRTVLAVLAIGTSYRRDVMARVARADVNMPDYDGFPLTWLHNQVEFEAAVYHLLEGSAGIPTSRLFYFRHPKQSSGPKTDLPRDISGRQLMLFDMSKGDAPSWRELNESQKRSLLTQAARSRAALLNKPLPAAFVATWLFWTSFQPVEWMPKTFPLPPAGNRDFCIAMLKAKVEGLIGNQGDRIGWEEDKLTVGPLASAAKQSLLRLIPLILPEGDDDVLYRLVLQHDDFGLHNISVDVDEAGELSLTSVYDWETGCIIPVILTEIEFSIAGCDLIVDEKGEPSVHLRSVQERDPERRSKNQRCFADFLNVIYECAPYVKRVLHAGNDGRRLWSTLKRWKGDSPEEFFGELGSWAEARMSEMGADTPGAHQPVVTGQAGPKAEKTV</sequence>
<gene>
    <name evidence="2" type="ORF">SLS63_000683</name>
</gene>
<comment type="caution">
    <text evidence="2">The sequence shown here is derived from an EMBL/GenBank/DDBJ whole genome shotgun (WGS) entry which is preliminary data.</text>
</comment>
<feature type="region of interest" description="Disordered" evidence="1">
    <location>
        <begin position="1"/>
        <end position="25"/>
    </location>
</feature>
<accession>A0ABR1PNF0</accession>
<evidence type="ECO:0000313" key="3">
    <source>
        <dbReference type="Proteomes" id="UP001430848"/>
    </source>
</evidence>
<dbReference type="EMBL" id="JAKNSF020000002">
    <property type="protein sequence ID" value="KAK7741130.1"/>
    <property type="molecule type" value="Genomic_DNA"/>
</dbReference>
<dbReference type="Proteomes" id="UP001430848">
    <property type="component" value="Unassembled WGS sequence"/>
</dbReference>
<reference evidence="2 3" key="1">
    <citation type="submission" date="2024-02" db="EMBL/GenBank/DDBJ databases">
        <title>De novo assembly and annotation of 12 fungi associated with fruit tree decline syndrome in Ontario, Canada.</title>
        <authorList>
            <person name="Sulman M."/>
            <person name="Ellouze W."/>
            <person name="Ilyukhin E."/>
        </authorList>
    </citation>
    <scope>NUCLEOTIDE SEQUENCE [LARGE SCALE GENOMIC DNA]</scope>
    <source>
        <strain evidence="2 3">M169</strain>
    </source>
</reference>
<protein>
    <recommendedName>
        <fullName evidence="4">Aminoglycoside phosphotransferase domain-containing protein</fullName>
    </recommendedName>
</protein>
<evidence type="ECO:0000256" key="1">
    <source>
        <dbReference type="SAM" id="MobiDB-lite"/>
    </source>
</evidence>
<feature type="compositionally biased region" description="Polar residues" evidence="1">
    <location>
        <begin position="1"/>
        <end position="12"/>
    </location>
</feature>
<feature type="region of interest" description="Disordered" evidence="1">
    <location>
        <begin position="445"/>
        <end position="468"/>
    </location>
</feature>
<evidence type="ECO:0008006" key="4">
    <source>
        <dbReference type="Google" id="ProtNLM"/>
    </source>
</evidence>
<feature type="compositionally biased region" description="Basic and acidic residues" evidence="1">
    <location>
        <begin position="13"/>
        <end position="22"/>
    </location>
</feature>
<proteinExistence type="predicted"/>